<evidence type="ECO:0000313" key="1">
    <source>
        <dbReference type="EnsemblMetazoa" id="tetur13g02960.1"/>
    </source>
</evidence>
<evidence type="ECO:0000313" key="2">
    <source>
        <dbReference type="Proteomes" id="UP000015104"/>
    </source>
</evidence>
<dbReference type="HOGENOM" id="CLU_1680185_0_0_1"/>
<keyword evidence="2" id="KW-1185">Reference proteome</keyword>
<proteinExistence type="predicted"/>
<sequence length="157" mass="17413">MFLIWTLFCCNFRSDSSFDGLAAASRITPRDHVSHFITYGWGPGGRAMPIFIQNFEKCIKQNKDPNKCSKYVMSNVSQKRSRITVPSTSYLTSGLPFPSALASTGPMDSSDSYLQGSLSGINLPSTYDPLPSPSKSLEDLTSYLVAPESYDVDRYNR</sequence>
<protein>
    <submittedName>
        <fullName evidence="1">Uncharacterized protein</fullName>
    </submittedName>
</protein>
<organism evidence="1 2">
    <name type="scientific">Tetranychus urticae</name>
    <name type="common">Two-spotted spider mite</name>
    <dbReference type="NCBI Taxonomy" id="32264"/>
    <lineage>
        <taxon>Eukaryota</taxon>
        <taxon>Metazoa</taxon>
        <taxon>Ecdysozoa</taxon>
        <taxon>Arthropoda</taxon>
        <taxon>Chelicerata</taxon>
        <taxon>Arachnida</taxon>
        <taxon>Acari</taxon>
        <taxon>Acariformes</taxon>
        <taxon>Trombidiformes</taxon>
        <taxon>Prostigmata</taxon>
        <taxon>Eleutherengona</taxon>
        <taxon>Raphignathae</taxon>
        <taxon>Tetranychoidea</taxon>
        <taxon>Tetranychidae</taxon>
        <taxon>Tetranychus</taxon>
    </lineage>
</organism>
<dbReference type="EnsemblMetazoa" id="tetur13g02960.1">
    <property type="protein sequence ID" value="tetur13g02960.1"/>
    <property type="gene ID" value="tetur13g02960"/>
</dbReference>
<reference evidence="2" key="1">
    <citation type="submission" date="2011-08" db="EMBL/GenBank/DDBJ databases">
        <authorList>
            <person name="Rombauts S."/>
        </authorList>
    </citation>
    <scope>NUCLEOTIDE SEQUENCE</scope>
    <source>
        <strain evidence="2">London</strain>
    </source>
</reference>
<reference evidence="1" key="2">
    <citation type="submission" date="2015-06" db="UniProtKB">
        <authorList>
            <consortium name="EnsemblMetazoa"/>
        </authorList>
    </citation>
    <scope>IDENTIFICATION</scope>
</reference>
<dbReference type="AlphaFoldDB" id="T1KKA2"/>
<name>T1KKA2_TETUR</name>
<dbReference type="Proteomes" id="UP000015104">
    <property type="component" value="Unassembled WGS sequence"/>
</dbReference>
<accession>T1KKA2</accession>
<dbReference type="EMBL" id="CAEY01000175">
    <property type="status" value="NOT_ANNOTATED_CDS"/>
    <property type="molecule type" value="Genomic_DNA"/>
</dbReference>